<evidence type="ECO:0000256" key="6">
    <source>
        <dbReference type="ARBA" id="ARBA00023170"/>
    </source>
</evidence>
<keyword evidence="4" id="KW-0342">GTP-binding</keyword>
<dbReference type="PANTHER" id="PTHR43134:SF1">
    <property type="entry name" value="SIGNAL RECOGNITION PARTICLE RECEPTOR SUBUNIT ALPHA"/>
    <property type="match status" value="1"/>
</dbReference>
<feature type="domain" description="SRP54-type proteins GTP-binding" evidence="7">
    <location>
        <begin position="40"/>
        <end position="53"/>
    </location>
</feature>
<dbReference type="GO" id="GO:0005047">
    <property type="term" value="F:signal recognition particle binding"/>
    <property type="evidence" value="ECO:0007669"/>
    <property type="project" value="TreeGrafter"/>
</dbReference>
<dbReference type="GO" id="GO:0005525">
    <property type="term" value="F:GTP binding"/>
    <property type="evidence" value="ECO:0007669"/>
    <property type="project" value="UniProtKB-KW"/>
</dbReference>
<dbReference type="PANTHER" id="PTHR43134">
    <property type="entry name" value="SIGNAL RECOGNITION PARTICLE RECEPTOR SUBUNIT ALPHA"/>
    <property type="match status" value="1"/>
</dbReference>
<dbReference type="PROSITE" id="PS00300">
    <property type="entry name" value="SRP54"/>
    <property type="match status" value="1"/>
</dbReference>
<evidence type="ECO:0000256" key="4">
    <source>
        <dbReference type="ARBA" id="ARBA00023134"/>
    </source>
</evidence>
<keyword evidence="5" id="KW-0472">Membrane</keyword>
<dbReference type="Pfam" id="PF00448">
    <property type="entry name" value="SRP54"/>
    <property type="match status" value="1"/>
</dbReference>
<evidence type="ECO:0000256" key="3">
    <source>
        <dbReference type="ARBA" id="ARBA00022741"/>
    </source>
</evidence>
<dbReference type="SMART" id="SM00962">
    <property type="entry name" value="SRP54"/>
    <property type="match status" value="1"/>
</dbReference>
<dbReference type="InterPro" id="IPR042101">
    <property type="entry name" value="SRP54_N_sf"/>
</dbReference>
<dbReference type="GO" id="GO:0005886">
    <property type="term" value="C:plasma membrane"/>
    <property type="evidence" value="ECO:0007669"/>
    <property type="project" value="UniProtKB-SubCell"/>
</dbReference>
<evidence type="ECO:0000256" key="2">
    <source>
        <dbReference type="ARBA" id="ARBA00008531"/>
    </source>
</evidence>
<dbReference type="GO" id="GO:0006614">
    <property type="term" value="P:SRP-dependent cotranslational protein targeting to membrane"/>
    <property type="evidence" value="ECO:0007669"/>
    <property type="project" value="InterPro"/>
</dbReference>
<name>A0A6J4KSL6_9BACT</name>
<evidence type="ECO:0000259" key="7">
    <source>
        <dbReference type="PROSITE" id="PS00300"/>
    </source>
</evidence>
<sequence length="68" mass="7327">MAQIRTFGQTLPLTGIVLTKMDGTAKGGIVVALKEEFDLPVKFIGVGEKMGDLVPFEIESFAEEVLEA</sequence>
<dbReference type="Gene3D" id="3.40.50.300">
    <property type="entry name" value="P-loop containing nucleotide triphosphate hydrolases"/>
    <property type="match status" value="1"/>
</dbReference>
<dbReference type="AlphaFoldDB" id="A0A6J4KSL6"/>
<accession>A0A6J4KSL6</accession>
<proteinExistence type="inferred from homology"/>
<dbReference type="EMBL" id="CADCTV010000293">
    <property type="protein sequence ID" value="CAA9314351.1"/>
    <property type="molecule type" value="Genomic_DNA"/>
</dbReference>
<dbReference type="SUPFAM" id="SSF52540">
    <property type="entry name" value="P-loop containing nucleoside triphosphate hydrolases"/>
    <property type="match status" value="1"/>
</dbReference>
<evidence type="ECO:0000313" key="8">
    <source>
        <dbReference type="EMBL" id="CAA9314351.1"/>
    </source>
</evidence>
<reference evidence="8" key="1">
    <citation type="submission" date="2020-02" db="EMBL/GenBank/DDBJ databases">
        <authorList>
            <person name="Meier V. D."/>
        </authorList>
    </citation>
    <scope>NUCLEOTIDE SEQUENCE</scope>
    <source>
        <strain evidence="8">AVDCRST_MAG89</strain>
    </source>
</reference>
<keyword evidence="3" id="KW-0547">Nucleotide-binding</keyword>
<dbReference type="InterPro" id="IPR027417">
    <property type="entry name" value="P-loop_NTPase"/>
</dbReference>
<gene>
    <name evidence="8" type="ORF">AVDCRST_MAG89-1323</name>
</gene>
<organism evidence="8">
    <name type="scientific">uncultured Gemmatimonadota bacterium</name>
    <dbReference type="NCBI Taxonomy" id="203437"/>
    <lineage>
        <taxon>Bacteria</taxon>
        <taxon>Pseudomonadati</taxon>
        <taxon>Gemmatimonadota</taxon>
        <taxon>environmental samples</taxon>
    </lineage>
</organism>
<protein>
    <submittedName>
        <fullName evidence="8">Signal recognition particle receptor FtsY</fullName>
    </submittedName>
</protein>
<keyword evidence="6 8" id="KW-0675">Receptor</keyword>
<dbReference type="GO" id="GO:0003924">
    <property type="term" value="F:GTPase activity"/>
    <property type="evidence" value="ECO:0007669"/>
    <property type="project" value="TreeGrafter"/>
</dbReference>
<evidence type="ECO:0000256" key="1">
    <source>
        <dbReference type="ARBA" id="ARBA00004413"/>
    </source>
</evidence>
<dbReference type="Gene3D" id="1.20.120.140">
    <property type="entry name" value="Signal recognition particle SRP54, nucleotide-binding domain"/>
    <property type="match status" value="1"/>
</dbReference>
<evidence type="ECO:0000256" key="5">
    <source>
        <dbReference type="ARBA" id="ARBA00023136"/>
    </source>
</evidence>
<dbReference type="InterPro" id="IPR000897">
    <property type="entry name" value="SRP54_GTPase_dom"/>
</dbReference>
<comment type="similarity">
    <text evidence="2">Belongs to the GTP-binding SRP family.</text>
</comment>
<comment type="subcellular location">
    <subcellularLocation>
        <location evidence="1">Cell membrane</location>
        <topology evidence="1">Peripheral membrane protein</topology>
        <orientation evidence="1">Cytoplasmic side</orientation>
    </subcellularLocation>
</comment>